<keyword evidence="1" id="KW-1133">Transmembrane helix</keyword>
<gene>
    <name evidence="3" type="ORF">FLB_11010</name>
</gene>
<dbReference type="Pfam" id="PF20712">
    <property type="entry name" value="CyanoTRADDas_TM"/>
    <property type="match status" value="1"/>
</dbReference>
<dbReference type="InterPro" id="IPR048567">
    <property type="entry name" value="CyanoTRADDas_TM"/>
</dbReference>
<evidence type="ECO:0000313" key="4">
    <source>
        <dbReference type="Proteomes" id="UP000093807"/>
    </source>
</evidence>
<protein>
    <recommendedName>
        <fullName evidence="2">Cyanobacterial TRADD-N associated 2 transmembrane domain-containing protein</fullName>
    </recommendedName>
</protein>
<keyword evidence="1" id="KW-0472">Membrane</keyword>
<evidence type="ECO:0000313" key="3">
    <source>
        <dbReference type="EMBL" id="OAZ04506.1"/>
    </source>
</evidence>
<reference evidence="3 4" key="1">
    <citation type="submission" date="2016-06" db="EMBL/GenBank/DDBJ databases">
        <title>Draft genome sequence of Flavobacterium succinicans strain DD5b.</title>
        <authorList>
            <person name="Poehlein A."/>
            <person name="Daniel R."/>
            <person name="Simeonova D.D."/>
        </authorList>
    </citation>
    <scope>NUCLEOTIDE SEQUENCE [LARGE SCALE GENOMIC DNA]</scope>
    <source>
        <strain evidence="3 4">DD5b</strain>
    </source>
</reference>
<dbReference type="OrthoDB" id="1495668at2"/>
<feature type="transmembrane region" description="Helical" evidence="1">
    <location>
        <begin position="40"/>
        <end position="58"/>
    </location>
</feature>
<proteinExistence type="predicted"/>
<feature type="transmembrane region" description="Helical" evidence="1">
    <location>
        <begin position="183"/>
        <end position="204"/>
    </location>
</feature>
<feature type="transmembrane region" description="Helical" evidence="1">
    <location>
        <begin position="156"/>
        <end position="177"/>
    </location>
</feature>
<comment type="caution">
    <text evidence="3">The sequence shown here is derived from an EMBL/GenBank/DDBJ whole genome shotgun (WGS) entry which is preliminary data.</text>
</comment>
<organism evidence="3 4">
    <name type="scientific">Flavobacterium succinicans</name>
    <dbReference type="NCBI Taxonomy" id="29536"/>
    <lineage>
        <taxon>Bacteria</taxon>
        <taxon>Pseudomonadati</taxon>
        <taxon>Bacteroidota</taxon>
        <taxon>Flavobacteriia</taxon>
        <taxon>Flavobacteriales</taxon>
        <taxon>Flavobacteriaceae</taxon>
        <taxon>Flavobacterium</taxon>
    </lineage>
</organism>
<dbReference type="RefSeq" id="WP_064714948.1">
    <property type="nucleotide sequence ID" value="NZ_JMTM01000027.1"/>
</dbReference>
<dbReference type="EMBL" id="JMTM01000027">
    <property type="protein sequence ID" value="OAZ04506.1"/>
    <property type="molecule type" value="Genomic_DNA"/>
</dbReference>
<evidence type="ECO:0000256" key="1">
    <source>
        <dbReference type="SAM" id="Phobius"/>
    </source>
</evidence>
<accession>A0A199XTD4</accession>
<keyword evidence="4" id="KW-1185">Reference proteome</keyword>
<name>A0A199XTD4_9FLAO</name>
<dbReference type="PATRIC" id="fig|29536.5.peg.1154"/>
<dbReference type="Proteomes" id="UP000093807">
    <property type="component" value="Unassembled WGS sequence"/>
</dbReference>
<feature type="transmembrane region" description="Helical" evidence="1">
    <location>
        <begin position="78"/>
        <end position="96"/>
    </location>
</feature>
<keyword evidence="1" id="KW-0812">Transmembrane</keyword>
<feature type="domain" description="Cyanobacterial TRADD-N associated 2 transmembrane" evidence="2">
    <location>
        <begin position="146"/>
        <end position="209"/>
    </location>
</feature>
<dbReference type="AlphaFoldDB" id="A0A199XTD4"/>
<sequence>MTEDQKPLTDSEFEESIGVLKKRKEHLQERVESLKFKPGWFILVIIAGGLAGYSFAAITDFRHYENLTQIIDRRLSYVVIGALFGTFMYGYVFSFFRISAQNRLRRIEYKLVQLGAEELQDKIEENFFTKLVKINFKYLDQYYLQTQEQADKSFRLASNASITGLVIISIGIIMMFFDKTEPAYVTTAAGVISEFIAAVFFYLYNRTVLKMSQYHQKLVITQNISLALKISEDMETENKAKVQEMIIERLTTDINKYLSTPE</sequence>
<evidence type="ECO:0000259" key="2">
    <source>
        <dbReference type="Pfam" id="PF20712"/>
    </source>
</evidence>